<sequence length="32" mass="3749">MLNMFVNEQTISVGYVKRLTKDITLVFQAKFL</sequence>
<name>A0A8S5T6T5_9CAUD</name>
<protein>
    <submittedName>
        <fullName evidence="1">Uncharacterized protein</fullName>
    </submittedName>
</protein>
<proteinExistence type="predicted"/>
<evidence type="ECO:0000313" key="1">
    <source>
        <dbReference type="EMBL" id="DAF58816.1"/>
    </source>
</evidence>
<dbReference type="EMBL" id="BK032759">
    <property type="protein sequence ID" value="DAF58816.1"/>
    <property type="molecule type" value="Genomic_DNA"/>
</dbReference>
<accession>A0A8S5T6T5</accession>
<reference evidence="1" key="1">
    <citation type="journal article" date="2021" name="Proc. Natl. Acad. Sci. U.S.A.">
        <title>A Catalog of Tens of Thousands of Viruses from Human Metagenomes Reveals Hidden Associations with Chronic Diseases.</title>
        <authorList>
            <person name="Tisza M.J."/>
            <person name="Buck C.B."/>
        </authorList>
    </citation>
    <scope>NUCLEOTIDE SEQUENCE</scope>
    <source>
        <strain evidence="1">CtxMM9</strain>
    </source>
</reference>
<organism evidence="1">
    <name type="scientific">Siphoviridae sp. ctxMM9</name>
    <dbReference type="NCBI Taxonomy" id="2827973"/>
    <lineage>
        <taxon>Viruses</taxon>
        <taxon>Duplodnaviria</taxon>
        <taxon>Heunggongvirae</taxon>
        <taxon>Uroviricota</taxon>
        <taxon>Caudoviricetes</taxon>
    </lineage>
</organism>